<keyword evidence="1" id="KW-1133">Transmembrane helix</keyword>
<evidence type="ECO:0008006" key="3">
    <source>
        <dbReference type="Google" id="ProtNLM"/>
    </source>
</evidence>
<sequence>MGVGIAGIFIPVLPATPFLLISAALYAKGSARFYNWLINNRIFGKFIKDYREGKGIPLRLKIATITLLWITIGCSAVFAVDIFWVRIMLIIIAVGVTIHIIRIRPKKKSQL</sequence>
<protein>
    <recommendedName>
        <fullName evidence="3">DUF454 domain-containing protein</fullName>
    </recommendedName>
</protein>
<gene>
    <name evidence="2" type="ORF">S01H4_04471</name>
</gene>
<dbReference type="AlphaFoldDB" id="X0Z5H2"/>
<dbReference type="PANTHER" id="PTHR35813:SF1">
    <property type="entry name" value="INNER MEMBRANE PROTEIN YBAN"/>
    <property type="match status" value="1"/>
</dbReference>
<accession>X0Z5H2</accession>
<proteinExistence type="predicted"/>
<organism evidence="2">
    <name type="scientific">marine sediment metagenome</name>
    <dbReference type="NCBI Taxonomy" id="412755"/>
    <lineage>
        <taxon>unclassified sequences</taxon>
        <taxon>metagenomes</taxon>
        <taxon>ecological metagenomes</taxon>
    </lineage>
</organism>
<keyword evidence="1" id="KW-0812">Transmembrane</keyword>
<dbReference type="GO" id="GO:0005886">
    <property type="term" value="C:plasma membrane"/>
    <property type="evidence" value="ECO:0007669"/>
    <property type="project" value="TreeGrafter"/>
</dbReference>
<evidence type="ECO:0000256" key="1">
    <source>
        <dbReference type="SAM" id="Phobius"/>
    </source>
</evidence>
<comment type="caution">
    <text evidence="2">The sequence shown here is derived from an EMBL/GenBank/DDBJ whole genome shotgun (WGS) entry which is preliminary data.</text>
</comment>
<dbReference type="EMBL" id="BART01001201">
    <property type="protein sequence ID" value="GAG64349.1"/>
    <property type="molecule type" value="Genomic_DNA"/>
</dbReference>
<evidence type="ECO:0000313" key="2">
    <source>
        <dbReference type="EMBL" id="GAG64349.1"/>
    </source>
</evidence>
<dbReference type="InterPro" id="IPR007401">
    <property type="entry name" value="DUF454"/>
</dbReference>
<feature type="transmembrane region" description="Helical" evidence="1">
    <location>
        <begin position="6"/>
        <end position="27"/>
    </location>
</feature>
<feature type="transmembrane region" description="Helical" evidence="1">
    <location>
        <begin position="58"/>
        <end position="78"/>
    </location>
</feature>
<dbReference type="Pfam" id="PF04304">
    <property type="entry name" value="DUF454"/>
    <property type="match status" value="1"/>
</dbReference>
<keyword evidence="1" id="KW-0472">Membrane</keyword>
<reference evidence="2" key="1">
    <citation type="journal article" date="2014" name="Front. Microbiol.">
        <title>High frequency of phylogenetically diverse reductive dehalogenase-homologous genes in deep subseafloor sedimentary metagenomes.</title>
        <authorList>
            <person name="Kawai M."/>
            <person name="Futagami T."/>
            <person name="Toyoda A."/>
            <person name="Takaki Y."/>
            <person name="Nishi S."/>
            <person name="Hori S."/>
            <person name="Arai W."/>
            <person name="Tsubouchi T."/>
            <person name="Morono Y."/>
            <person name="Uchiyama I."/>
            <person name="Ito T."/>
            <person name="Fujiyama A."/>
            <person name="Inagaki F."/>
            <person name="Takami H."/>
        </authorList>
    </citation>
    <scope>NUCLEOTIDE SEQUENCE</scope>
    <source>
        <strain evidence="2">Expedition CK06-06</strain>
    </source>
</reference>
<feature type="transmembrane region" description="Helical" evidence="1">
    <location>
        <begin position="84"/>
        <end position="101"/>
    </location>
</feature>
<name>X0Z5H2_9ZZZZ</name>
<dbReference type="PIRSF" id="PIRSF016789">
    <property type="entry name" value="DUF454"/>
    <property type="match status" value="1"/>
</dbReference>
<dbReference type="PANTHER" id="PTHR35813">
    <property type="entry name" value="INNER MEMBRANE PROTEIN YBAN"/>
    <property type="match status" value="1"/>
</dbReference>